<sequence>MSRLICASAELPDGGDGLRFMVDTANGAQAAFVLRWRGEVFAYLNQCAHVALELDWNPGKFLDADGEFLICAAHGALYQPDSGVCVSGPCRGKSLPRLAVSEQNGNIYLEAQT</sequence>
<dbReference type="PANTHER" id="PTHR40261:SF1">
    <property type="entry name" value="RIESKE DOMAIN-CONTAINING PROTEIN"/>
    <property type="match status" value="1"/>
</dbReference>
<feature type="domain" description="Rieske" evidence="5">
    <location>
        <begin position="3"/>
        <end position="109"/>
    </location>
</feature>
<dbReference type="CDD" id="cd03467">
    <property type="entry name" value="Rieske"/>
    <property type="match status" value="1"/>
</dbReference>
<dbReference type="InterPro" id="IPR017941">
    <property type="entry name" value="Rieske_2Fe-2S"/>
</dbReference>
<evidence type="ECO:0000256" key="4">
    <source>
        <dbReference type="ARBA" id="ARBA00023014"/>
    </source>
</evidence>
<evidence type="ECO:0000256" key="3">
    <source>
        <dbReference type="ARBA" id="ARBA00023004"/>
    </source>
</evidence>
<dbReference type="PANTHER" id="PTHR40261">
    <property type="match status" value="1"/>
</dbReference>
<name>A0ABV2TPK1_9RHOO</name>
<proteinExistence type="predicted"/>
<keyword evidence="2" id="KW-0479">Metal-binding</keyword>
<keyword evidence="7" id="KW-1185">Reference proteome</keyword>
<reference evidence="6 7" key="1">
    <citation type="submission" date="2024-07" db="EMBL/GenBank/DDBJ databases">
        <title>Uliginosibacterium flavum JJ3220;KACC:17644.</title>
        <authorList>
            <person name="Kim M.K."/>
        </authorList>
    </citation>
    <scope>NUCLEOTIDE SEQUENCE [LARGE SCALE GENOMIC DNA]</scope>
    <source>
        <strain evidence="6 7">KACC:17644</strain>
    </source>
</reference>
<dbReference type="RefSeq" id="WP_354601909.1">
    <property type="nucleotide sequence ID" value="NZ_JBEWZI010000017.1"/>
</dbReference>
<keyword evidence="3" id="KW-0408">Iron</keyword>
<dbReference type="Gene3D" id="2.102.10.10">
    <property type="entry name" value="Rieske [2Fe-2S] iron-sulphur domain"/>
    <property type="match status" value="1"/>
</dbReference>
<evidence type="ECO:0000256" key="1">
    <source>
        <dbReference type="ARBA" id="ARBA00022714"/>
    </source>
</evidence>
<accession>A0ABV2TPK1</accession>
<dbReference type="EMBL" id="JBEWZI010000017">
    <property type="protein sequence ID" value="MET7015450.1"/>
    <property type="molecule type" value="Genomic_DNA"/>
</dbReference>
<gene>
    <name evidence="6" type="ORF">ABXR19_14780</name>
</gene>
<evidence type="ECO:0000259" key="5">
    <source>
        <dbReference type="PROSITE" id="PS51296"/>
    </source>
</evidence>
<comment type="caution">
    <text evidence="6">The sequence shown here is derived from an EMBL/GenBank/DDBJ whole genome shotgun (WGS) entry which is preliminary data.</text>
</comment>
<evidence type="ECO:0000256" key="2">
    <source>
        <dbReference type="ARBA" id="ARBA00022723"/>
    </source>
</evidence>
<keyword evidence="4" id="KW-0411">Iron-sulfur</keyword>
<dbReference type="SUPFAM" id="SSF50022">
    <property type="entry name" value="ISP domain"/>
    <property type="match status" value="1"/>
</dbReference>
<keyword evidence="1" id="KW-0001">2Fe-2S</keyword>
<dbReference type="PROSITE" id="PS51296">
    <property type="entry name" value="RIESKE"/>
    <property type="match status" value="1"/>
</dbReference>
<protein>
    <submittedName>
        <fullName evidence="6">Rieske 2Fe-2S domain-containing protein</fullName>
    </submittedName>
</protein>
<dbReference type="InterPro" id="IPR036922">
    <property type="entry name" value="Rieske_2Fe-2S_sf"/>
</dbReference>
<dbReference type="Proteomes" id="UP001549691">
    <property type="component" value="Unassembled WGS sequence"/>
</dbReference>
<dbReference type="Pfam" id="PF00355">
    <property type="entry name" value="Rieske"/>
    <property type="match status" value="1"/>
</dbReference>
<evidence type="ECO:0000313" key="6">
    <source>
        <dbReference type="EMBL" id="MET7015450.1"/>
    </source>
</evidence>
<organism evidence="6 7">
    <name type="scientific">Uliginosibacterium flavum</name>
    <dbReference type="NCBI Taxonomy" id="1396831"/>
    <lineage>
        <taxon>Bacteria</taxon>
        <taxon>Pseudomonadati</taxon>
        <taxon>Pseudomonadota</taxon>
        <taxon>Betaproteobacteria</taxon>
        <taxon>Rhodocyclales</taxon>
        <taxon>Zoogloeaceae</taxon>
        <taxon>Uliginosibacterium</taxon>
    </lineage>
</organism>
<evidence type="ECO:0000313" key="7">
    <source>
        <dbReference type="Proteomes" id="UP001549691"/>
    </source>
</evidence>